<gene>
    <name evidence="1" type="ORF">EBO15_03030</name>
</gene>
<organism evidence="1 2">
    <name type="scientific">Actinomadura harenae</name>
    <dbReference type="NCBI Taxonomy" id="2483351"/>
    <lineage>
        <taxon>Bacteria</taxon>
        <taxon>Bacillati</taxon>
        <taxon>Actinomycetota</taxon>
        <taxon>Actinomycetes</taxon>
        <taxon>Streptosporangiales</taxon>
        <taxon>Thermomonosporaceae</taxon>
        <taxon>Actinomadura</taxon>
    </lineage>
</organism>
<sequence>MRSGVVAAGAGLACSAAVLGGCAHGAASSMIKPIGVVTVDSHRGCKPGSAVGAWHGRPEVEGSGRNATLWALADQVPFKAGRDVRLTLRVTGHGGLRLSARGPGVDDLPAVSGPSPGGIAYDRPGDEWTLVYRFPSAGCWHLRFHRDASATGLWLTVRS</sequence>
<name>A0A3M2MJF5_9ACTN</name>
<keyword evidence="2" id="KW-1185">Reference proteome</keyword>
<dbReference type="OrthoDB" id="3535880at2"/>
<comment type="caution">
    <text evidence="1">The sequence shown here is derived from an EMBL/GenBank/DDBJ whole genome shotgun (WGS) entry which is preliminary data.</text>
</comment>
<reference evidence="1 2" key="1">
    <citation type="submission" date="2018-10" db="EMBL/GenBank/DDBJ databases">
        <title>Isolation from soil.</title>
        <authorList>
            <person name="Hu J."/>
        </authorList>
    </citation>
    <scope>NUCLEOTIDE SEQUENCE [LARGE SCALE GENOMIC DNA]</scope>
    <source>
        <strain evidence="1 2">NEAU-Ht49</strain>
    </source>
</reference>
<accession>A0A3M2MJF5</accession>
<evidence type="ECO:0000313" key="2">
    <source>
        <dbReference type="Proteomes" id="UP000282674"/>
    </source>
</evidence>
<dbReference type="RefSeq" id="WP_122192722.1">
    <property type="nucleotide sequence ID" value="NZ_JBHSKC010000002.1"/>
</dbReference>
<dbReference type="EMBL" id="RFFG01000003">
    <property type="protein sequence ID" value="RMI47488.1"/>
    <property type="molecule type" value="Genomic_DNA"/>
</dbReference>
<dbReference type="AlphaFoldDB" id="A0A3M2MJF5"/>
<proteinExistence type="predicted"/>
<dbReference type="PROSITE" id="PS51257">
    <property type="entry name" value="PROKAR_LIPOPROTEIN"/>
    <property type="match status" value="1"/>
</dbReference>
<evidence type="ECO:0000313" key="1">
    <source>
        <dbReference type="EMBL" id="RMI47488.1"/>
    </source>
</evidence>
<dbReference type="Proteomes" id="UP000282674">
    <property type="component" value="Unassembled WGS sequence"/>
</dbReference>
<protein>
    <submittedName>
        <fullName evidence="1">Uncharacterized protein</fullName>
    </submittedName>
</protein>